<organism evidence="4 5">
    <name type="scientific">Candidatus Blautia stercorigallinarum</name>
    <dbReference type="NCBI Taxonomy" id="2838501"/>
    <lineage>
        <taxon>Bacteria</taxon>
        <taxon>Bacillati</taxon>
        <taxon>Bacillota</taxon>
        <taxon>Clostridia</taxon>
        <taxon>Lachnospirales</taxon>
        <taxon>Lachnospiraceae</taxon>
        <taxon>Blautia</taxon>
    </lineage>
</organism>
<dbReference type="GO" id="GO:0008897">
    <property type="term" value="F:holo-[acyl-carrier-protein] synthase activity"/>
    <property type="evidence" value="ECO:0007669"/>
    <property type="project" value="InterPro"/>
</dbReference>
<dbReference type="PANTHER" id="PTHR12215:SF10">
    <property type="entry name" value="L-AMINOADIPATE-SEMIALDEHYDE DEHYDROGENASE-PHOSPHOPANTETHEINYL TRANSFERASE"/>
    <property type="match status" value="1"/>
</dbReference>
<dbReference type="PANTHER" id="PTHR12215">
    <property type="entry name" value="PHOSPHOPANTETHEINE TRANSFERASE"/>
    <property type="match status" value="1"/>
</dbReference>
<evidence type="ECO:0000256" key="1">
    <source>
        <dbReference type="ARBA" id="ARBA00010990"/>
    </source>
</evidence>
<dbReference type="AlphaFoldDB" id="A0A9D1PDG3"/>
<dbReference type="GO" id="GO:0005829">
    <property type="term" value="C:cytosol"/>
    <property type="evidence" value="ECO:0007669"/>
    <property type="project" value="TreeGrafter"/>
</dbReference>
<gene>
    <name evidence="4" type="ORF">H9747_09440</name>
</gene>
<evidence type="ECO:0000313" key="4">
    <source>
        <dbReference type="EMBL" id="HIV39199.1"/>
    </source>
</evidence>
<evidence type="ECO:0000259" key="3">
    <source>
        <dbReference type="Pfam" id="PF01648"/>
    </source>
</evidence>
<evidence type="ECO:0000256" key="2">
    <source>
        <dbReference type="ARBA" id="ARBA00022679"/>
    </source>
</evidence>
<comment type="caution">
    <text evidence="4">The sequence shown here is derived from an EMBL/GenBank/DDBJ whole genome shotgun (WGS) entry which is preliminary data.</text>
</comment>
<sequence>MKPGIIYLYAGKIEDWTKDWKEEKNRESICGRLLLLRGLQELGYDQLFPKNKDPEQLLEALAASLEKGPYGKPYLAEYPEIHFNISHSGEWAVCALASMPCGVDIQERRSIRSRRMVERTMNAREQRQIQEAEDGTGEFIKLWTYKESCIKLSGEGFHQDMKTLKEPACHQFFWLEKDLAGCVAGEESFTLEIRIEMPENHYH</sequence>
<reference evidence="4" key="1">
    <citation type="journal article" date="2021" name="PeerJ">
        <title>Extensive microbial diversity within the chicken gut microbiome revealed by metagenomics and culture.</title>
        <authorList>
            <person name="Gilroy R."/>
            <person name="Ravi A."/>
            <person name="Getino M."/>
            <person name="Pursley I."/>
            <person name="Horton D.L."/>
            <person name="Alikhan N.F."/>
            <person name="Baker D."/>
            <person name="Gharbi K."/>
            <person name="Hall N."/>
            <person name="Watson M."/>
            <person name="Adriaenssens E.M."/>
            <person name="Foster-Nyarko E."/>
            <person name="Jarju S."/>
            <person name="Secka A."/>
            <person name="Antonio M."/>
            <person name="Oren A."/>
            <person name="Chaudhuri R.R."/>
            <person name="La Ragione R."/>
            <person name="Hildebrand F."/>
            <person name="Pallen M.J."/>
        </authorList>
    </citation>
    <scope>NUCLEOTIDE SEQUENCE</scope>
    <source>
        <strain evidence="4">CHK195-9823</strain>
    </source>
</reference>
<accession>A0A9D1PDG3</accession>
<dbReference type="EMBL" id="DXIQ01000059">
    <property type="protein sequence ID" value="HIV39199.1"/>
    <property type="molecule type" value="Genomic_DNA"/>
</dbReference>
<keyword evidence="2 4" id="KW-0808">Transferase</keyword>
<dbReference type="GO" id="GO:0000287">
    <property type="term" value="F:magnesium ion binding"/>
    <property type="evidence" value="ECO:0007669"/>
    <property type="project" value="InterPro"/>
</dbReference>
<dbReference type="InterPro" id="IPR050559">
    <property type="entry name" value="P-Pant_transferase_sf"/>
</dbReference>
<dbReference type="InterPro" id="IPR037143">
    <property type="entry name" value="4-PPantetheinyl_Trfase_dom_sf"/>
</dbReference>
<evidence type="ECO:0000313" key="5">
    <source>
        <dbReference type="Proteomes" id="UP000886814"/>
    </source>
</evidence>
<feature type="domain" description="4'-phosphopantetheinyl transferase" evidence="3">
    <location>
        <begin position="100"/>
        <end position="163"/>
    </location>
</feature>
<dbReference type="Proteomes" id="UP000886814">
    <property type="component" value="Unassembled WGS sequence"/>
</dbReference>
<proteinExistence type="inferred from homology"/>
<comment type="similarity">
    <text evidence="1">Belongs to the P-Pant transferase superfamily. Gsp/Sfp/HetI/AcpT family.</text>
</comment>
<reference evidence="4" key="2">
    <citation type="submission" date="2021-04" db="EMBL/GenBank/DDBJ databases">
        <authorList>
            <person name="Gilroy R."/>
        </authorList>
    </citation>
    <scope>NUCLEOTIDE SEQUENCE</scope>
    <source>
        <strain evidence="4">CHK195-9823</strain>
    </source>
</reference>
<dbReference type="InterPro" id="IPR008278">
    <property type="entry name" value="4-PPantetheinyl_Trfase_dom"/>
</dbReference>
<dbReference type="Gene3D" id="3.90.470.20">
    <property type="entry name" value="4'-phosphopantetheinyl transferase domain"/>
    <property type="match status" value="1"/>
</dbReference>
<name>A0A9D1PDG3_9FIRM</name>
<dbReference type="GO" id="GO:0019878">
    <property type="term" value="P:lysine biosynthetic process via aminoadipic acid"/>
    <property type="evidence" value="ECO:0007669"/>
    <property type="project" value="TreeGrafter"/>
</dbReference>
<protein>
    <submittedName>
        <fullName evidence="4">4'-phosphopantetheinyl transferase superfamily protein</fullName>
    </submittedName>
</protein>
<dbReference type="Pfam" id="PF01648">
    <property type="entry name" value="ACPS"/>
    <property type="match status" value="1"/>
</dbReference>
<dbReference type="SUPFAM" id="SSF56214">
    <property type="entry name" value="4'-phosphopantetheinyl transferase"/>
    <property type="match status" value="2"/>
</dbReference>